<evidence type="ECO:0000313" key="2">
    <source>
        <dbReference type="EMBL" id="QHV94179.1"/>
    </source>
</evidence>
<evidence type="ECO:0000313" key="3">
    <source>
        <dbReference type="Proteomes" id="UP000464577"/>
    </source>
</evidence>
<accession>A0A6P1VRE2</accession>
<reference evidence="2 3" key="1">
    <citation type="submission" date="2019-11" db="EMBL/GenBank/DDBJ databases">
        <title>Spirosoma endbachense sp. nov., isolated from a natural salt meadow.</title>
        <authorList>
            <person name="Rojas J."/>
            <person name="Ambika Manirajan B."/>
            <person name="Ratering S."/>
            <person name="Suarez C."/>
            <person name="Geissler-Plaum R."/>
            <person name="Schnell S."/>
        </authorList>
    </citation>
    <scope>NUCLEOTIDE SEQUENCE [LARGE SCALE GENOMIC DNA]</scope>
    <source>
        <strain evidence="2 3">I-24</strain>
    </source>
</reference>
<name>A0A6P1VRE2_9BACT</name>
<proteinExistence type="predicted"/>
<feature type="signal peptide" evidence="1">
    <location>
        <begin position="1"/>
        <end position="20"/>
    </location>
</feature>
<evidence type="ECO:0000256" key="1">
    <source>
        <dbReference type="SAM" id="SignalP"/>
    </source>
</evidence>
<organism evidence="2 3">
    <name type="scientific">Spirosoma endbachense</name>
    <dbReference type="NCBI Taxonomy" id="2666025"/>
    <lineage>
        <taxon>Bacteria</taxon>
        <taxon>Pseudomonadati</taxon>
        <taxon>Bacteroidota</taxon>
        <taxon>Cytophagia</taxon>
        <taxon>Cytophagales</taxon>
        <taxon>Cytophagaceae</taxon>
        <taxon>Spirosoma</taxon>
    </lineage>
</organism>
<dbReference type="RefSeq" id="WP_162384600.1">
    <property type="nucleotide sequence ID" value="NZ_CP045997.1"/>
</dbReference>
<keyword evidence="1" id="KW-0732">Signal</keyword>
<evidence type="ECO:0008006" key="4">
    <source>
        <dbReference type="Google" id="ProtNLM"/>
    </source>
</evidence>
<gene>
    <name evidence="2" type="ORF">GJR95_03665</name>
</gene>
<dbReference type="KEGG" id="senf:GJR95_03665"/>
<sequence length="208" mass="22516">MNYVRIIVLTSLLFTSSCSTNTSTDKTTSIPATAKGKAFHKFLQKFRVLSLPMEIRSTADFSPEIFPATDPNSTDTLFVNNPDTPNRCFGILPDTATVYRVVWLAPAEIYRVMLSTFTKSGEKISERQLAIGACGTDCGFSCTETVLIRKDYTIYSADSIVSGECNDDGKVIPGTTHAYVKAITGKVLNDGKIELSGIATTGSTKGKN</sequence>
<dbReference type="Proteomes" id="UP000464577">
    <property type="component" value="Chromosome"/>
</dbReference>
<protein>
    <recommendedName>
        <fullName evidence="4">Lipoprotein</fullName>
    </recommendedName>
</protein>
<keyword evidence="3" id="KW-1185">Reference proteome</keyword>
<dbReference type="EMBL" id="CP045997">
    <property type="protein sequence ID" value="QHV94179.1"/>
    <property type="molecule type" value="Genomic_DNA"/>
</dbReference>
<dbReference type="AlphaFoldDB" id="A0A6P1VRE2"/>
<dbReference type="PROSITE" id="PS51257">
    <property type="entry name" value="PROKAR_LIPOPROTEIN"/>
    <property type="match status" value="1"/>
</dbReference>
<feature type="chain" id="PRO_5026686153" description="Lipoprotein" evidence="1">
    <location>
        <begin position="21"/>
        <end position="208"/>
    </location>
</feature>